<evidence type="ECO:0000256" key="1">
    <source>
        <dbReference type="SAM" id="MobiDB-lite"/>
    </source>
</evidence>
<dbReference type="EMBL" id="ML976772">
    <property type="protein sequence ID" value="KAF1965030.1"/>
    <property type="molecule type" value="Genomic_DNA"/>
</dbReference>
<sequence>MQSTGQILVRDPLPLVWRVTDSQSARGDGGGLSQRRQLGSEGCKLLCAGGSWGSWEAAYDVFKKNKKQLGSNGPVRNEKVERVARSRRQTKQYDDVRSQPADQVWFGRMSSGRRTLGRLGYEQVGWSHTNAVQNCKVTAQRRGQQRRCSVAGWPRRADGAGQ</sequence>
<evidence type="ECO:0000313" key="3">
    <source>
        <dbReference type="Proteomes" id="UP000800036"/>
    </source>
</evidence>
<organism evidence="2 3">
    <name type="scientific">Bimuria novae-zelandiae CBS 107.79</name>
    <dbReference type="NCBI Taxonomy" id="1447943"/>
    <lineage>
        <taxon>Eukaryota</taxon>
        <taxon>Fungi</taxon>
        <taxon>Dikarya</taxon>
        <taxon>Ascomycota</taxon>
        <taxon>Pezizomycotina</taxon>
        <taxon>Dothideomycetes</taxon>
        <taxon>Pleosporomycetidae</taxon>
        <taxon>Pleosporales</taxon>
        <taxon>Massarineae</taxon>
        <taxon>Didymosphaeriaceae</taxon>
        <taxon>Bimuria</taxon>
    </lineage>
</organism>
<protein>
    <submittedName>
        <fullName evidence="2">Uncharacterized protein</fullName>
    </submittedName>
</protein>
<gene>
    <name evidence="2" type="ORF">BU23DRAFT_575235</name>
</gene>
<proteinExistence type="predicted"/>
<dbReference type="AlphaFoldDB" id="A0A6A5UL15"/>
<dbReference type="Proteomes" id="UP000800036">
    <property type="component" value="Unassembled WGS sequence"/>
</dbReference>
<keyword evidence="3" id="KW-1185">Reference proteome</keyword>
<feature type="region of interest" description="Disordered" evidence="1">
    <location>
        <begin position="68"/>
        <end position="98"/>
    </location>
</feature>
<name>A0A6A5UL15_9PLEO</name>
<reference evidence="2" key="1">
    <citation type="journal article" date="2020" name="Stud. Mycol.">
        <title>101 Dothideomycetes genomes: a test case for predicting lifestyles and emergence of pathogens.</title>
        <authorList>
            <person name="Haridas S."/>
            <person name="Albert R."/>
            <person name="Binder M."/>
            <person name="Bloem J."/>
            <person name="Labutti K."/>
            <person name="Salamov A."/>
            <person name="Andreopoulos B."/>
            <person name="Baker S."/>
            <person name="Barry K."/>
            <person name="Bills G."/>
            <person name="Bluhm B."/>
            <person name="Cannon C."/>
            <person name="Castanera R."/>
            <person name="Culley D."/>
            <person name="Daum C."/>
            <person name="Ezra D."/>
            <person name="Gonzalez J."/>
            <person name="Henrissat B."/>
            <person name="Kuo A."/>
            <person name="Liang C."/>
            <person name="Lipzen A."/>
            <person name="Lutzoni F."/>
            <person name="Magnuson J."/>
            <person name="Mondo S."/>
            <person name="Nolan M."/>
            <person name="Ohm R."/>
            <person name="Pangilinan J."/>
            <person name="Park H.-J."/>
            <person name="Ramirez L."/>
            <person name="Alfaro M."/>
            <person name="Sun H."/>
            <person name="Tritt A."/>
            <person name="Yoshinaga Y."/>
            <person name="Zwiers L.-H."/>
            <person name="Turgeon B."/>
            <person name="Goodwin S."/>
            <person name="Spatafora J."/>
            <person name="Crous P."/>
            <person name="Grigoriev I."/>
        </authorList>
    </citation>
    <scope>NUCLEOTIDE SEQUENCE</scope>
    <source>
        <strain evidence="2">CBS 107.79</strain>
    </source>
</reference>
<evidence type="ECO:0000313" key="2">
    <source>
        <dbReference type="EMBL" id="KAF1965030.1"/>
    </source>
</evidence>
<accession>A0A6A5UL15</accession>